<evidence type="ECO:0000313" key="1">
    <source>
        <dbReference type="EMBL" id="SCB67332.1"/>
    </source>
</evidence>
<evidence type="ECO:0000313" key="2">
    <source>
        <dbReference type="Proteomes" id="UP000195696"/>
    </source>
</evidence>
<name>A0A1C4BX17_BACMY</name>
<sequence length="21" mass="2400">MKELLCLKGVGHTAWFTCMQC</sequence>
<proteinExistence type="predicted"/>
<organism evidence="1 2">
    <name type="scientific">Bacillus mycoides</name>
    <dbReference type="NCBI Taxonomy" id="1405"/>
    <lineage>
        <taxon>Bacteria</taxon>
        <taxon>Bacillati</taxon>
        <taxon>Bacillota</taxon>
        <taxon>Bacilli</taxon>
        <taxon>Bacillales</taxon>
        <taxon>Bacillaceae</taxon>
        <taxon>Bacillus</taxon>
        <taxon>Bacillus cereus group</taxon>
    </lineage>
</organism>
<dbReference type="AlphaFoldDB" id="A0A1C4BX17"/>
<accession>A0A1C4BX17</accession>
<protein>
    <submittedName>
        <fullName evidence="1">Uncharacterized protein</fullName>
    </submittedName>
</protein>
<reference evidence="1 2" key="1">
    <citation type="submission" date="2016-08" db="EMBL/GenBank/DDBJ databases">
        <authorList>
            <person name="Seilhamer J.J."/>
        </authorList>
    </citation>
    <scope>NUCLEOTIDE SEQUENCE [LARGE SCALE GENOMIC DNA]</scope>
    <source>
        <strain evidence="1 2">SDA_GO95</strain>
    </source>
</reference>
<dbReference type="Proteomes" id="UP000195696">
    <property type="component" value="Unassembled WGS sequence"/>
</dbReference>
<gene>
    <name evidence="1" type="ORF">BWGO95_01455</name>
</gene>
<dbReference type="EMBL" id="FMAK01000026">
    <property type="protein sequence ID" value="SCB67332.1"/>
    <property type="molecule type" value="Genomic_DNA"/>
</dbReference>